<dbReference type="SUPFAM" id="SSF109604">
    <property type="entry name" value="HD-domain/PDEase-like"/>
    <property type="match status" value="1"/>
</dbReference>
<accession>A0ABR8NXE6</accession>
<evidence type="ECO:0000256" key="2">
    <source>
        <dbReference type="ARBA" id="ARBA00022842"/>
    </source>
</evidence>
<dbReference type="InterPro" id="IPR006261">
    <property type="entry name" value="dGTPase"/>
</dbReference>
<evidence type="ECO:0000256" key="1">
    <source>
        <dbReference type="ARBA" id="ARBA00022801"/>
    </source>
</evidence>
<dbReference type="HAMAP" id="MF_00030">
    <property type="entry name" value="dGTPase_type1"/>
    <property type="match status" value="1"/>
</dbReference>
<dbReference type="Gene3D" id="1.10.3210.10">
    <property type="entry name" value="Hypothetical protein af1432"/>
    <property type="match status" value="1"/>
</dbReference>
<feature type="domain" description="HD" evidence="4">
    <location>
        <begin position="64"/>
        <end position="256"/>
    </location>
</feature>
<comment type="cofactor">
    <cofactor evidence="3">
        <name>Mg(2+)</name>
        <dbReference type="ChEBI" id="CHEBI:18420"/>
    </cofactor>
</comment>
<name>A0ABR8NXE6_9GAMM</name>
<dbReference type="InterPro" id="IPR026875">
    <property type="entry name" value="PHydrolase_assoc_dom"/>
</dbReference>
<keyword evidence="6" id="KW-1185">Reference proteome</keyword>
<dbReference type="RefSeq" id="WP_191594096.1">
    <property type="nucleotide sequence ID" value="NZ_JACYFC010000002.1"/>
</dbReference>
<organism evidence="5 6">
    <name type="scientific">Marinomonas colpomeniae</name>
    <dbReference type="NCBI Taxonomy" id="2774408"/>
    <lineage>
        <taxon>Bacteria</taxon>
        <taxon>Pseudomonadati</taxon>
        <taxon>Pseudomonadota</taxon>
        <taxon>Gammaproteobacteria</taxon>
        <taxon>Oceanospirillales</taxon>
        <taxon>Oceanospirillaceae</taxon>
        <taxon>Marinomonas</taxon>
    </lineage>
</organism>
<dbReference type="GO" id="GO:0008832">
    <property type="term" value="F:dGTPase activity"/>
    <property type="evidence" value="ECO:0007669"/>
    <property type="project" value="UniProtKB-EC"/>
</dbReference>
<dbReference type="PANTHER" id="PTHR11373">
    <property type="entry name" value="DEOXYNUCLEOSIDE TRIPHOSPHATE TRIPHOSPHOHYDROLASE"/>
    <property type="match status" value="1"/>
</dbReference>
<dbReference type="PANTHER" id="PTHR11373:SF32">
    <property type="entry name" value="DEOXYGUANOSINETRIPHOSPHATE TRIPHOSPHOHYDROLASE"/>
    <property type="match status" value="1"/>
</dbReference>
<dbReference type="SMART" id="SM00471">
    <property type="entry name" value="HDc"/>
    <property type="match status" value="1"/>
</dbReference>
<evidence type="ECO:0000313" key="5">
    <source>
        <dbReference type="EMBL" id="MBD5770716.1"/>
    </source>
</evidence>
<dbReference type="Proteomes" id="UP000604161">
    <property type="component" value="Unassembled WGS sequence"/>
</dbReference>
<dbReference type="EMBL" id="JACYFC010000002">
    <property type="protein sequence ID" value="MBD5770716.1"/>
    <property type="molecule type" value="Genomic_DNA"/>
</dbReference>
<dbReference type="NCBIfam" id="NF003429">
    <property type="entry name" value="PRK04926.1"/>
    <property type="match status" value="1"/>
</dbReference>
<sequence length="506" mass="58676">MTIDFKNKIRPHRSFNRPNFDERNQDLSIFESDRGRIINSAAIRRLQQKTQVFSLERNAAVRSRLTHSMEVQQVGRYISQQIFKKLNKAKQEEYGLTDLDRQFESIVEMSCLMHDVGNPSFGHFGEGAINQWFGDHIQTFVKREDILDEAITLKPLITDICAFEGNAQALRIVHSLQTLNLTFTQMSGIIKYTRRADQAKPKVEDKDPKSYLKKKSGFYLSEVAIIKAVNKTLNIQEGCRSPFAYVMEAADDISYCIADIEDAVEKGILKFDELLVRLKEEYQTIINNGKFSVYENEVGLMEQLIENNLYRYNKTNIVSDFFVPFRVALNTRSVKHASKQFIDNIDAIYHGTYNQALVEDYSSSHALLETLKSVAFKHVFCAPEVQKQELQGYRIIAGLLDIYKPLLDLNRETFTAIINQEDKTPLYQTRLCNKLSSKHLRAYQEAIKPETLKEFKSHFATDKNLKNVSDDAWEFYFRCRLIQDYISGMTDQFAYDEYRALHVIEN</sequence>
<dbReference type="CDD" id="cd00077">
    <property type="entry name" value="HDc"/>
    <property type="match status" value="1"/>
</dbReference>
<keyword evidence="1 3" id="KW-0378">Hydrolase</keyword>
<dbReference type="InterPro" id="IPR003607">
    <property type="entry name" value="HD/PDEase_dom"/>
</dbReference>
<comment type="catalytic activity">
    <reaction evidence="3">
        <text>dGTP + H2O = 2'-deoxyguanosine + triphosphate + H(+)</text>
        <dbReference type="Rhea" id="RHEA:15193"/>
        <dbReference type="ChEBI" id="CHEBI:15377"/>
        <dbReference type="ChEBI" id="CHEBI:15378"/>
        <dbReference type="ChEBI" id="CHEBI:17172"/>
        <dbReference type="ChEBI" id="CHEBI:18036"/>
        <dbReference type="ChEBI" id="CHEBI:61429"/>
        <dbReference type="EC" id="3.1.5.1"/>
    </reaction>
</comment>
<dbReference type="PROSITE" id="PS51831">
    <property type="entry name" value="HD"/>
    <property type="match status" value="1"/>
</dbReference>
<dbReference type="Gene3D" id="1.10.3410.10">
    <property type="entry name" value="putative deoxyguanosinetriphosphate triphosphohydrolase like domain"/>
    <property type="match status" value="1"/>
</dbReference>
<dbReference type="InterPro" id="IPR050135">
    <property type="entry name" value="dGTPase-like"/>
</dbReference>
<comment type="caution">
    <text evidence="5">The sequence shown here is derived from an EMBL/GenBank/DDBJ whole genome shotgun (WGS) entry which is preliminary data.</text>
</comment>
<dbReference type="InterPro" id="IPR023293">
    <property type="entry name" value="dGTP_triP_hydro_central_sf"/>
</dbReference>
<comment type="function">
    <text evidence="3">dGTPase preferentially hydrolyzes dGTP over the other canonical NTPs.</text>
</comment>
<dbReference type="InterPro" id="IPR006674">
    <property type="entry name" value="HD_domain"/>
</dbReference>
<evidence type="ECO:0000259" key="4">
    <source>
        <dbReference type="PROSITE" id="PS51831"/>
    </source>
</evidence>
<gene>
    <name evidence="3 5" type="primary">dgt</name>
    <name evidence="5" type="ORF">IF202_06600</name>
</gene>
<dbReference type="InterPro" id="IPR020779">
    <property type="entry name" value="dNTPase_1"/>
</dbReference>
<evidence type="ECO:0000313" key="6">
    <source>
        <dbReference type="Proteomes" id="UP000604161"/>
    </source>
</evidence>
<protein>
    <recommendedName>
        <fullName evidence="3">Probable deoxyguanosinetriphosphate triphosphohydrolase</fullName>
        <shortName evidence="3">dGTP triphosphohydrolase</shortName>
        <shortName evidence="3">dGTPase</shortName>
        <ecNumber evidence="3">3.1.5.1</ecNumber>
    </recommendedName>
</protein>
<comment type="caution">
    <text evidence="3">As this bacterium is not an Enterobacterale, this protein may not have a true dGTPase activity.</text>
</comment>
<reference evidence="5 6" key="1">
    <citation type="submission" date="2020-09" db="EMBL/GenBank/DDBJ databases">
        <title>Marinomonas sp. nov., isolated from the cysticercosis algae of Qingdao, China.</title>
        <authorList>
            <person name="Sun X."/>
        </authorList>
    </citation>
    <scope>NUCLEOTIDE SEQUENCE [LARGE SCALE GENOMIC DNA]</scope>
    <source>
        <strain evidence="5 6">SM2066</strain>
    </source>
</reference>
<dbReference type="Pfam" id="PF01966">
    <property type="entry name" value="HD"/>
    <property type="match status" value="1"/>
</dbReference>
<dbReference type="Pfam" id="PF13286">
    <property type="entry name" value="HD_assoc"/>
    <property type="match status" value="1"/>
</dbReference>
<keyword evidence="2 3" id="KW-0460">Magnesium</keyword>
<evidence type="ECO:0000256" key="3">
    <source>
        <dbReference type="HAMAP-Rule" id="MF_00030"/>
    </source>
</evidence>
<proteinExistence type="inferred from homology"/>
<dbReference type="NCBIfam" id="TIGR01353">
    <property type="entry name" value="dGTP_triPase"/>
    <property type="match status" value="1"/>
</dbReference>
<comment type="similarity">
    <text evidence="3">Belongs to the dGTPase family. Type 1 subfamily.</text>
</comment>
<dbReference type="EC" id="3.1.5.1" evidence="3"/>